<keyword evidence="5 11" id="KW-0479">Metal-binding</keyword>
<dbReference type="SMART" id="SM00861">
    <property type="entry name" value="Transket_pyr"/>
    <property type="match status" value="1"/>
</dbReference>
<sequence>MTKILDTINSPKDLKKLPIDELPKLASEIRKEIISVTSKNGGHLAASLGAVELVISLHYVFDVPQDSILWDVGHQAYAHKLLTGRRERFKTLRQLGGISGFPNKNESNYDIFTVGHSGTSISSAVGLACARDLRGGNEKIIAVIGDASLASGMSFEALNYAGHVQKDLIVILNDNELSISRSIGALSKYLSRLTTSHMYNKIRTDMEKLVKRIPRFGFGAYRAARRLEEVVKNFLSPGMLFEELGFRYYGPISGHDISLLIHTLKNISTDIKGPVLLHVLTKKGKGYKFAEELPTKFHGIPPFEIESGEKLSSSGETSFTETFGKKIVELAERNKKIVAITAAMPDGTGLVDFANKFPDRFFDVGIAEQHAVTFGAAMARGGFKPIVAIYSTFLQRAYDQIIHDICLQDLGVVLCLDRAGVVGEDGPTHHGLFDIAYLRNMPRIVFMAPRDQEELEAMLEFSVQLNGPVAIRYPRGGVIGKHDKLSPGSIKLGKAEVLSEGKDLAIFAIGSSVYPSLEASRRLAGEGIKAGVINARFIKPLDEELILNVLRNTKKIVTVEEGIVEGGFGSAILELMEKENIKGVKVKRIGFPSEFIEHGGRVELLKKYNLTSEGIYNIIKGEMLTL</sequence>
<dbReference type="InterPro" id="IPR033248">
    <property type="entry name" value="Transketolase_C"/>
</dbReference>
<comment type="pathway">
    <text evidence="1 11">Metabolic intermediate biosynthesis; 1-deoxy-D-xylulose 5-phosphate biosynthesis; 1-deoxy-D-xylulose 5-phosphate from D-glyceraldehyde 3-phosphate and pyruvate: step 1/1.</text>
</comment>
<comment type="function">
    <text evidence="10 11">Catalyzes the acyloin condensation reaction between C atoms 2 and 3 of pyruvate and glyceraldehyde 3-phosphate to yield 1-deoxy-D-xylulose-5-phosphate (DXP).</text>
</comment>
<keyword evidence="6 11" id="KW-0460">Magnesium</keyword>
<evidence type="ECO:0000313" key="14">
    <source>
        <dbReference type="Proteomes" id="UP000230052"/>
    </source>
</evidence>
<evidence type="ECO:0000256" key="6">
    <source>
        <dbReference type="ARBA" id="ARBA00022842"/>
    </source>
</evidence>
<dbReference type="NCBIfam" id="NF003933">
    <property type="entry name" value="PRK05444.2-2"/>
    <property type="match status" value="1"/>
</dbReference>
<dbReference type="InterPro" id="IPR049557">
    <property type="entry name" value="Transketolase_CS"/>
</dbReference>
<dbReference type="HAMAP" id="MF_00315">
    <property type="entry name" value="DXP_synth"/>
    <property type="match status" value="1"/>
</dbReference>
<feature type="binding site" evidence="11">
    <location>
        <position position="368"/>
    </location>
    <ligand>
        <name>thiamine diphosphate</name>
        <dbReference type="ChEBI" id="CHEBI:58937"/>
    </ligand>
</feature>
<dbReference type="EMBL" id="PEWV01000058">
    <property type="protein sequence ID" value="PIU41423.1"/>
    <property type="molecule type" value="Genomic_DNA"/>
</dbReference>
<dbReference type="Gene3D" id="3.40.50.970">
    <property type="match status" value="2"/>
</dbReference>
<keyword evidence="8 11" id="KW-0786">Thiamine pyrophosphate</keyword>
<keyword evidence="9 11" id="KW-0414">Isoprene biosynthesis</keyword>
<gene>
    <name evidence="11 13" type="primary">dxs</name>
    <name evidence="13" type="ORF">COS99_05480</name>
</gene>
<feature type="binding site" evidence="11">
    <location>
        <begin position="115"/>
        <end position="117"/>
    </location>
    <ligand>
        <name>thiamine diphosphate</name>
        <dbReference type="ChEBI" id="CHEBI:58937"/>
    </ligand>
</feature>
<comment type="subunit">
    <text evidence="3 11">Homodimer.</text>
</comment>
<evidence type="ECO:0000313" key="13">
    <source>
        <dbReference type="EMBL" id="PIU41423.1"/>
    </source>
</evidence>
<evidence type="ECO:0000256" key="11">
    <source>
        <dbReference type="HAMAP-Rule" id="MF_00315"/>
    </source>
</evidence>
<dbReference type="CDD" id="cd07033">
    <property type="entry name" value="TPP_PYR_DXS_TK_like"/>
    <property type="match status" value="1"/>
</dbReference>
<evidence type="ECO:0000256" key="3">
    <source>
        <dbReference type="ARBA" id="ARBA00011738"/>
    </source>
</evidence>
<dbReference type="InterPro" id="IPR020826">
    <property type="entry name" value="Transketolase_BS"/>
</dbReference>
<comment type="caution">
    <text evidence="13">The sequence shown here is derived from an EMBL/GenBank/DDBJ whole genome shotgun (WGS) entry which is preliminary data.</text>
</comment>
<dbReference type="Pfam" id="PF02780">
    <property type="entry name" value="Transketolase_C"/>
    <property type="match status" value="1"/>
</dbReference>
<evidence type="ECO:0000256" key="7">
    <source>
        <dbReference type="ARBA" id="ARBA00022977"/>
    </source>
</evidence>
<dbReference type="Gene3D" id="3.40.50.920">
    <property type="match status" value="1"/>
</dbReference>
<dbReference type="FunFam" id="3.40.50.920:FF:000002">
    <property type="entry name" value="1-deoxy-D-xylulose-5-phosphate synthase"/>
    <property type="match status" value="1"/>
</dbReference>
<feature type="domain" description="Transketolase-like pyrimidine-binding" evidence="12">
    <location>
        <begin position="317"/>
        <end position="481"/>
    </location>
</feature>
<keyword evidence="7 11" id="KW-0784">Thiamine biosynthesis</keyword>
<comment type="cofactor">
    <cofactor evidence="11">
        <name>thiamine diphosphate</name>
        <dbReference type="ChEBI" id="CHEBI:58937"/>
    </cofactor>
    <text evidence="11">Binds 1 thiamine pyrophosphate per subunit.</text>
</comment>
<evidence type="ECO:0000256" key="1">
    <source>
        <dbReference type="ARBA" id="ARBA00004980"/>
    </source>
</evidence>
<comment type="similarity">
    <text evidence="2 11">Belongs to the transketolase family. DXPS subfamily.</text>
</comment>
<dbReference type="Pfam" id="PF13292">
    <property type="entry name" value="DXP_synthase_N"/>
    <property type="match status" value="1"/>
</dbReference>
<dbReference type="FunFam" id="3.40.50.970:FF:000005">
    <property type="entry name" value="1-deoxy-D-xylulose-5-phosphate synthase"/>
    <property type="match status" value="1"/>
</dbReference>
<evidence type="ECO:0000256" key="4">
    <source>
        <dbReference type="ARBA" id="ARBA00022679"/>
    </source>
</evidence>
<evidence type="ECO:0000259" key="12">
    <source>
        <dbReference type="SMART" id="SM00861"/>
    </source>
</evidence>
<dbReference type="AlphaFoldDB" id="A0A2J0L031"/>
<dbReference type="PANTHER" id="PTHR43322:SF5">
    <property type="entry name" value="1-DEOXY-D-XYLULOSE-5-PHOSPHATE SYNTHASE, CHLOROPLASTIC"/>
    <property type="match status" value="1"/>
</dbReference>
<dbReference type="Pfam" id="PF02779">
    <property type="entry name" value="Transket_pyr"/>
    <property type="match status" value="1"/>
</dbReference>
<dbReference type="PROSITE" id="PS00801">
    <property type="entry name" value="TRANSKETOLASE_1"/>
    <property type="match status" value="1"/>
</dbReference>
<dbReference type="GO" id="GO:0000287">
    <property type="term" value="F:magnesium ion binding"/>
    <property type="evidence" value="ECO:0007669"/>
    <property type="project" value="UniProtKB-UniRule"/>
</dbReference>
<evidence type="ECO:0000256" key="9">
    <source>
        <dbReference type="ARBA" id="ARBA00023229"/>
    </source>
</evidence>
<dbReference type="PANTHER" id="PTHR43322">
    <property type="entry name" value="1-D-DEOXYXYLULOSE 5-PHOSPHATE SYNTHASE-RELATED"/>
    <property type="match status" value="1"/>
</dbReference>
<dbReference type="PROSITE" id="PS00802">
    <property type="entry name" value="TRANSKETOLASE_2"/>
    <property type="match status" value="1"/>
</dbReference>
<feature type="binding site" evidence="11">
    <location>
        <begin position="147"/>
        <end position="148"/>
    </location>
    <ligand>
        <name>thiamine diphosphate</name>
        <dbReference type="ChEBI" id="CHEBI:58937"/>
    </ligand>
</feature>
<feature type="binding site" evidence="11">
    <location>
        <position position="175"/>
    </location>
    <ligand>
        <name>Mg(2+)</name>
        <dbReference type="ChEBI" id="CHEBI:18420"/>
    </ligand>
</feature>
<evidence type="ECO:0000256" key="10">
    <source>
        <dbReference type="ARBA" id="ARBA00055605"/>
    </source>
</evidence>
<dbReference type="InterPro" id="IPR005475">
    <property type="entry name" value="Transketolase-like_Pyr-bd"/>
</dbReference>
<dbReference type="EC" id="2.2.1.7" evidence="11"/>
<dbReference type="Proteomes" id="UP000230052">
    <property type="component" value="Unassembled WGS sequence"/>
</dbReference>
<dbReference type="CDD" id="cd02007">
    <property type="entry name" value="TPP_DXS"/>
    <property type="match status" value="1"/>
</dbReference>
<dbReference type="InterPro" id="IPR009014">
    <property type="entry name" value="Transketo_C/PFOR_II"/>
</dbReference>
<feature type="binding site" evidence="11">
    <location>
        <position position="74"/>
    </location>
    <ligand>
        <name>thiamine diphosphate</name>
        <dbReference type="ChEBI" id="CHEBI:58937"/>
    </ligand>
</feature>
<dbReference type="GO" id="GO:0005829">
    <property type="term" value="C:cytosol"/>
    <property type="evidence" value="ECO:0007669"/>
    <property type="project" value="TreeGrafter"/>
</dbReference>
<comment type="cofactor">
    <cofactor evidence="11">
        <name>Mg(2+)</name>
        <dbReference type="ChEBI" id="CHEBI:18420"/>
    </cofactor>
    <text evidence="11">Binds 1 Mg(2+) ion per subunit.</text>
</comment>
<evidence type="ECO:0000256" key="2">
    <source>
        <dbReference type="ARBA" id="ARBA00011081"/>
    </source>
</evidence>
<name>A0A2J0L031_9BACT</name>
<comment type="catalytic activity">
    <reaction evidence="11">
        <text>D-glyceraldehyde 3-phosphate + pyruvate + H(+) = 1-deoxy-D-xylulose 5-phosphate + CO2</text>
        <dbReference type="Rhea" id="RHEA:12605"/>
        <dbReference type="ChEBI" id="CHEBI:15361"/>
        <dbReference type="ChEBI" id="CHEBI:15378"/>
        <dbReference type="ChEBI" id="CHEBI:16526"/>
        <dbReference type="ChEBI" id="CHEBI:57792"/>
        <dbReference type="ChEBI" id="CHEBI:59776"/>
        <dbReference type="EC" id="2.2.1.7"/>
    </reaction>
</comment>
<dbReference type="UniPathway" id="UPA00064">
    <property type="reaction ID" value="UER00091"/>
</dbReference>
<evidence type="ECO:0000256" key="5">
    <source>
        <dbReference type="ARBA" id="ARBA00022723"/>
    </source>
</evidence>
<protein>
    <recommendedName>
        <fullName evidence="11">1-deoxy-D-xylulose-5-phosphate synthase</fullName>
        <ecNumber evidence="11">2.2.1.7</ecNumber>
    </recommendedName>
    <alternativeName>
        <fullName evidence="11">1-deoxyxylulose-5-phosphate synthase</fullName>
        <shortName evidence="11">DXP synthase</shortName>
        <shortName evidence="11">DXPS</shortName>
    </alternativeName>
</protein>
<dbReference type="GO" id="GO:0009228">
    <property type="term" value="P:thiamine biosynthetic process"/>
    <property type="evidence" value="ECO:0007669"/>
    <property type="project" value="UniProtKB-UniRule"/>
</dbReference>
<dbReference type="GO" id="GO:0008661">
    <property type="term" value="F:1-deoxy-D-xylulose-5-phosphate synthase activity"/>
    <property type="evidence" value="ECO:0007669"/>
    <property type="project" value="UniProtKB-UniRule"/>
</dbReference>
<dbReference type="NCBIfam" id="TIGR00204">
    <property type="entry name" value="dxs"/>
    <property type="match status" value="1"/>
</dbReference>
<reference evidence="13 14" key="1">
    <citation type="submission" date="2017-09" db="EMBL/GenBank/DDBJ databases">
        <title>Depth-based differentiation of microbial function through sediment-hosted aquifers and enrichment of novel symbionts in the deep terrestrial subsurface.</title>
        <authorList>
            <person name="Probst A.J."/>
            <person name="Ladd B."/>
            <person name="Jarett J.K."/>
            <person name="Geller-Mcgrath D.E."/>
            <person name="Sieber C.M."/>
            <person name="Emerson J.B."/>
            <person name="Anantharaman K."/>
            <person name="Thomas B.C."/>
            <person name="Malmstrom R."/>
            <person name="Stieglmeier M."/>
            <person name="Klingl A."/>
            <person name="Woyke T."/>
            <person name="Ryan C.M."/>
            <person name="Banfield J.F."/>
        </authorList>
    </citation>
    <scope>NUCLEOTIDE SEQUENCE [LARGE SCALE GENOMIC DNA]</scope>
    <source>
        <strain evidence="13">CG07_land_8_20_14_0_80_42_15</strain>
    </source>
</reference>
<dbReference type="SUPFAM" id="SSF52518">
    <property type="entry name" value="Thiamin diphosphate-binding fold (THDP-binding)"/>
    <property type="match status" value="2"/>
</dbReference>
<accession>A0A2J0L031</accession>
<feature type="binding site" evidence="11">
    <location>
        <position position="287"/>
    </location>
    <ligand>
        <name>thiamine diphosphate</name>
        <dbReference type="ChEBI" id="CHEBI:58937"/>
    </ligand>
</feature>
<feature type="binding site" evidence="11">
    <location>
        <position position="175"/>
    </location>
    <ligand>
        <name>thiamine diphosphate</name>
        <dbReference type="ChEBI" id="CHEBI:58937"/>
    </ligand>
</feature>
<dbReference type="GO" id="GO:0030976">
    <property type="term" value="F:thiamine pyrophosphate binding"/>
    <property type="evidence" value="ECO:0007669"/>
    <property type="project" value="UniProtKB-UniRule"/>
</dbReference>
<dbReference type="GO" id="GO:0016114">
    <property type="term" value="P:terpenoid biosynthetic process"/>
    <property type="evidence" value="ECO:0007669"/>
    <property type="project" value="UniProtKB-UniRule"/>
</dbReference>
<dbReference type="InterPro" id="IPR005477">
    <property type="entry name" value="Dxylulose-5-P_synthase"/>
</dbReference>
<proteinExistence type="inferred from homology"/>
<keyword evidence="4 11" id="KW-0808">Transferase</keyword>
<organism evidence="13 14">
    <name type="scientific">Candidatus Aquitaenariimonas noxiae</name>
    <dbReference type="NCBI Taxonomy" id="1974741"/>
    <lineage>
        <taxon>Bacteria</taxon>
        <taxon>Pseudomonadati</taxon>
        <taxon>Candidatus Omnitrophota</taxon>
        <taxon>Candidatus Aquitaenariimonas</taxon>
    </lineage>
</organism>
<dbReference type="InterPro" id="IPR029061">
    <property type="entry name" value="THDP-binding"/>
</dbReference>
<dbReference type="SUPFAM" id="SSF52922">
    <property type="entry name" value="TK C-terminal domain-like"/>
    <property type="match status" value="1"/>
</dbReference>
<feature type="binding site" evidence="11">
    <location>
        <position position="146"/>
    </location>
    <ligand>
        <name>Mg(2+)</name>
        <dbReference type="ChEBI" id="CHEBI:18420"/>
    </ligand>
</feature>
<evidence type="ECO:0000256" key="8">
    <source>
        <dbReference type="ARBA" id="ARBA00023052"/>
    </source>
</evidence>
<dbReference type="GO" id="GO:0019288">
    <property type="term" value="P:isopentenyl diphosphate biosynthetic process, methylerythritol 4-phosphate pathway"/>
    <property type="evidence" value="ECO:0007669"/>
    <property type="project" value="TreeGrafter"/>
</dbReference>